<name>A0A371G3P9_MUCPR</name>
<dbReference type="Proteomes" id="UP000257109">
    <property type="component" value="Unassembled WGS sequence"/>
</dbReference>
<dbReference type="AlphaFoldDB" id="A0A371G3P9"/>
<accession>A0A371G3P9</accession>
<reference evidence="1" key="1">
    <citation type="submission" date="2018-05" db="EMBL/GenBank/DDBJ databases">
        <title>Draft genome of Mucuna pruriens seed.</title>
        <authorList>
            <person name="Nnadi N.E."/>
            <person name="Vos R."/>
            <person name="Hasami M.H."/>
            <person name="Devisetty U.K."/>
            <person name="Aguiy J.C."/>
        </authorList>
    </citation>
    <scope>NUCLEOTIDE SEQUENCE [LARGE SCALE GENOMIC DNA]</scope>
    <source>
        <strain evidence="1">JCA_2017</strain>
    </source>
</reference>
<comment type="caution">
    <text evidence="1">The sequence shown here is derived from an EMBL/GenBank/DDBJ whole genome shotgun (WGS) entry which is preliminary data.</text>
</comment>
<evidence type="ECO:0000313" key="1">
    <source>
        <dbReference type="EMBL" id="RDX84953.1"/>
    </source>
</evidence>
<keyword evidence="2" id="KW-1185">Reference proteome</keyword>
<protein>
    <submittedName>
        <fullName evidence="1">Uncharacterized protein</fullName>
    </submittedName>
</protein>
<gene>
    <name evidence="1" type="ORF">CR513_33914</name>
</gene>
<dbReference type="EMBL" id="QJKJ01006903">
    <property type="protein sequence ID" value="RDX84953.1"/>
    <property type="molecule type" value="Genomic_DNA"/>
</dbReference>
<organism evidence="1 2">
    <name type="scientific">Mucuna pruriens</name>
    <name type="common">Velvet bean</name>
    <name type="synonym">Dolichos pruriens</name>
    <dbReference type="NCBI Taxonomy" id="157652"/>
    <lineage>
        <taxon>Eukaryota</taxon>
        <taxon>Viridiplantae</taxon>
        <taxon>Streptophyta</taxon>
        <taxon>Embryophyta</taxon>
        <taxon>Tracheophyta</taxon>
        <taxon>Spermatophyta</taxon>
        <taxon>Magnoliopsida</taxon>
        <taxon>eudicotyledons</taxon>
        <taxon>Gunneridae</taxon>
        <taxon>Pentapetalae</taxon>
        <taxon>rosids</taxon>
        <taxon>fabids</taxon>
        <taxon>Fabales</taxon>
        <taxon>Fabaceae</taxon>
        <taxon>Papilionoideae</taxon>
        <taxon>50 kb inversion clade</taxon>
        <taxon>NPAAA clade</taxon>
        <taxon>indigoferoid/millettioid clade</taxon>
        <taxon>Phaseoleae</taxon>
        <taxon>Mucuna</taxon>
    </lineage>
</organism>
<evidence type="ECO:0000313" key="2">
    <source>
        <dbReference type="Proteomes" id="UP000257109"/>
    </source>
</evidence>
<sequence>MDTLRIEIHQGSGSKILKQCDNVIYTLINEKDKRKDHVEARKDLQAMGIRRELWPPDDGKKEEINVILKTLKDISVLDGYSSNISRCVDILLPLAIRNVLPVQVATILVDLCAFFKLCAKVLSHNELDRLKT</sequence>
<proteinExistence type="predicted"/>
<feature type="non-terminal residue" evidence="1">
    <location>
        <position position="1"/>
    </location>
</feature>